<organism evidence="1 2">
    <name type="scientific">Puccinia striiformis f. sp. tritici</name>
    <dbReference type="NCBI Taxonomy" id="168172"/>
    <lineage>
        <taxon>Eukaryota</taxon>
        <taxon>Fungi</taxon>
        <taxon>Dikarya</taxon>
        <taxon>Basidiomycota</taxon>
        <taxon>Pucciniomycotina</taxon>
        <taxon>Pucciniomycetes</taxon>
        <taxon>Pucciniales</taxon>
        <taxon>Pucciniaceae</taxon>
        <taxon>Puccinia</taxon>
    </lineage>
</organism>
<reference evidence="2" key="1">
    <citation type="journal article" date="2018" name="BMC Genomics">
        <title>Genomic insights into host adaptation between the wheat stripe rust pathogen (Puccinia striiformis f. sp. tritici) and the barley stripe rust pathogen (Puccinia striiformis f. sp. hordei).</title>
        <authorList>
            <person name="Xia C."/>
            <person name="Wang M."/>
            <person name="Yin C."/>
            <person name="Cornejo O.E."/>
            <person name="Hulbert S.H."/>
            <person name="Chen X."/>
        </authorList>
    </citation>
    <scope>NUCLEOTIDE SEQUENCE [LARGE SCALE GENOMIC DNA]</scope>
    <source>
        <strain evidence="2">93-210</strain>
    </source>
</reference>
<accession>A0ACC0EHC4</accession>
<protein>
    <submittedName>
        <fullName evidence="1">Uncharacterized protein</fullName>
    </submittedName>
</protein>
<name>A0ACC0EHC4_9BASI</name>
<evidence type="ECO:0000313" key="2">
    <source>
        <dbReference type="Proteomes" id="UP001060170"/>
    </source>
</evidence>
<reference evidence="2" key="2">
    <citation type="journal article" date="2018" name="Mol. Plant Microbe Interact.">
        <title>Genome sequence resources for the wheat stripe rust pathogen (Puccinia striiformis f. sp. tritici) and the barley stripe rust pathogen (Puccinia striiformis f. sp. hordei).</title>
        <authorList>
            <person name="Xia C."/>
            <person name="Wang M."/>
            <person name="Yin C."/>
            <person name="Cornejo O.E."/>
            <person name="Hulbert S.H."/>
            <person name="Chen X."/>
        </authorList>
    </citation>
    <scope>NUCLEOTIDE SEQUENCE [LARGE SCALE GENOMIC DNA]</scope>
    <source>
        <strain evidence="2">93-210</strain>
    </source>
</reference>
<proteinExistence type="predicted"/>
<dbReference type="EMBL" id="CM045870">
    <property type="protein sequence ID" value="KAI7954062.1"/>
    <property type="molecule type" value="Genomic_DNA"/>
</dbReference>
<sequence>MSRTRICIRDLPKTTSHPITSFLMRSYISTLGSGHATPPSNAFQEIQRPELLSSILPTHSIVRYQTCKPPLVGIPPVQCGAKA</sequence>
<evidence type="ECO:0000313" key="1">
    <source>
        <dbReference type="EMBL" id="KAI7954062.1"/>
    </source>
</evidence>
<gene>
    <name evidence="1" type="ORF">MJO28_006609</name>
</gene>
<dbReference type="Proteomes" id="UP001060170">
    <property type="component" value="Chromosome 6"/>
</dbReference>
<comment type="caution">
    <text evidence="1">The sequence shown here is derived from an EMBL/GenBank/DDBJ whole genome shotgun (WGS) entry which is preliminary data.</text>
</comment>
<keyword evidence="2" id="KW-1185">Reference proteome</keyword>
<reference evidence="1 2" key="3">
    <citation type="journal article" date="2022" name="Microbiol. Spectr.">
        <title>Folding features and dynamics of 3D genome architecture in plant fungal pathogens.</title>
        <authorList>
            <person name="Xia C."/>
        </authorList>
    </citation>
    <scope>NUCLEOTIDE SEQUENCE [LARGE SCALE GENOMIC DNA]</scope>
    <source>
        <strain evidence="1 2">93-210</strain>
    </source>
</reference>